<evidence type="ECO:0000313" key="5">
    <source>
        <dbReference type="Proteomes" id="UP000564836"/>
    </source>
</evidence>
<sequence>MAGLQRPARIHARSRRSARAEDCPRHGRASGMEARRSSAQGSEQAAPYLSFQRAQRAPQSIGPSQMITIPEWLIGLLGSGAGAIIALLIRNAVAHAKNEASAKAGQAIANEAKAAAAEAQRLAAATERDLAHFREKVATEYATVQLLDRIEERLVGALDRIGERFDQFLLTQGKAK</sequence>
<dbReference type="RefSeq" id="WP_224517309.1">
    <property type="nucleotide sequence ID" value="NZ_CP088280.1"/>
</dbReference>
<name>A0A9X9Z2L0_9BRAD</name>
<keyword evidence="3" id="KW-1133">Transmembrane helix</keyword>
<proteinExistence type="predicted"/>
<protein>
    <submittedName>
        <fullName evidence="4">Uncharacterized protein</fullName>
    </submittedName>
</protein>
<evidence type="ECO:0000256" key="3">
    <source>
        <dbReference type="SAM" id="Phobius"/>
    </source>
</evidence>
<feature type="coiled-coil region" evidence="1">
    <location>
        <begin position="109"/>
        <end position="136"/>
    </location>
</feature>
<dbReference type="Proteomes" id="UP000564836">
    <property type="component" value="Chromosome"/>
</dbReference>
<accession>A0A9X9Z2L0</accession>
<keyword evidence="3" id="KW-0472">Membrane</keyword>
<reference evidence="4 5" key="2">
    <citation type="journal article" date="2022" name="Int. J. Syst. Evol. Microbiol.">
        <title>Strains of Bradyrhizobium barranii sp. nov. associated with legumes native to Canada are symbionts of soybeans and belong to different subspecies (subsp. barranii subsp. nov. and subsp. apii subsp. nov.) and symbiovars (sv. glycinearum and sv. septentrionale).</title>
        <authorList>
            <person name="Bromfield E.S.P."/>
            <person name="Cloutier S."/>
            <person name="Wasai-Hara S."/>
            <person name="Minamisawa K."/>
        </authorList>
    </citation>
    <scope>NUCLEOTIDE SEQUENCE [LARGE SCALE GENOMIC DNA]</scope>
    <source>
        <strain evidence="4 5">323S2</strain>
    </source>
</reference>
<keyword evidence="1" id="KW-0175">Coiled coil</keyword>
<dbReference type="AlphaFoldDB" id="A0A9X9Z2L0"/>
<evidence type="ECO:0000313" key="4">
    <source>
        <dbReference type="EMBL" id="UGX97415.1"/>
    </source>
</evidence>
<gene>
    <name evidence="4" type="ORF">G6321_00020695</name>
</gene>
<feature type="region of interest" description="Disordered" evidence="2">
    <location>
        <begin position="1"/>
        <end position="46"/>
    </location>
</feature>
<feature type="compositionally biased region" description="Basic residues" evidence="2">
    <location>
        <begin position="8"/>
        <end position="17"/>
    </location>
</feature>
<keyword evidence="3" id="KW-0812">Transmembrane</keyword>
<organism evidence="4 5">
    <name type="scientific">Bradyrhizobium barranii subsp. barranii</name>
    <dbReference type="NCBI Taxonomy" id="2823807"/>
    <lineage>
        <taxon>Bacteria</taxon>
        <taxon>Pseudomonadati</taxon>
        <taxon>Pseudomonadota</taxon>
        <taxon>Alphaproteobacteria</taxon>
        <taxon>Hyphomicrobiales</taxon>
        <taxon>Nitrobacteraceae</taxon>
        <taxon>Bradyrhizobium</taxon>
        <taxon>Bradyrhizobium barranii</taxon>
    </lineage>
</organism>
<dbReference type="EMBL" id="CP088280">
    <property type="protein sequence ID" value="UGX97415.1"/>
    <property type="molecule type" value="Genomic_DNA"/>
</dbReference>
<reference evidence="4 5" key="1">
    <citation type="journal article" date="2017" name="Syst. Appl. Microbiol.">
        <title>Soybeans inoculated with root zone soils of Canadian native legumes harbour diverse and novel Bradyrhizobium spp. that possess agricultural potential.</title>
        <authorList>
            <person name="Bromfield E.S.P."/>
            <person name="Cloutier S."/>
            <person name="Tambong J.T."/>
            <person name="Tran Thi T.V."/>
        </authorList>
    </citation>
    <scope>NUCLEOTIDE SEQUENCE [LARGE SCALE GENOMIC DNA]</scope>
    <source>
        <strain evidence="4 5">323S2</strain>
    </source>
</reference>
<feature type="transmembrane region" description="Helical" evidence="3">
    <location>
        <begin position="72"/>
        <end position="93"/>
    </location>
</feature>
<evidence type="ECO:0000256" key="1">
    <source>
        <dbReference type="SAM" id="Coils"/>
    </source>
</evidence>
<evidence type="ECO:0000256" key="2">
    <source>
        <dbReference type="SAM" id="MobiDB-lite"/>
    </source>
</evidence>